<keyword evidence="13" id="KW-1185">Reference proteome</keyword>
<keyword evidence="3" id="KW-0347">Helicase</keyword>
<evidence type="ECO:0000313" key="13">
    <source>
        <dbReference type="Proteomes" id="UP001153365"/>
    </source>
</evidence>
<dbReference type="SMART" id="SM00490">
    <property type="entry name" value="HELICc"/>
    <property type="match status" value="1"/>
</dbReference>
<evidence type="ECO:0000313" key="12">
    <source>
        <dbReference type="EMBL" id="CAH7689891.1"/>
    </source>
</evidence>
<feature type="domain" description="Helicase C-terminal" evidence="11">
    <location>
        <begin position="665"/>
        <end position="842"/>
    </location>
</feature>
<evidence type="ECO:0000256" key="5">
    <source>
        <dbReference type="ARBA" id="ARBA00022884"/>
    </source>
</evidence>
<evidence type="ECO:0000256" key="6">
    <source>
        <dbReference type="ARBA" id="ARBA00060772"/>
    </source>
</evidence>
<feature type="compositionally biased region" description="Polar residues" evidence="8">
    <location>
        <begin position="1314"/>
        <end position="1324"/>
    </location>
</feature>
<feature type="region of interest" description="Disordered" evidence="8">
    <location>
        <begin position="1"/>
        <end position="31"/>
    </location>
</feature>
<dbReference type="FunFam" id="1.20.120.1080:FF:000002">
    <property type="entry name" value="Putative ATP-dependent RNA helicase DHX36"/>
    <property type="match status" value="1"/>
</dbReference>
<feature type="compositionally biased region" description="Polar residues" evidence="8">
    <location>
        <begin position="19"/>
        <end position="31"/>
    </location>
</feature>
<dbReference type="SMART" id="SM00487">
    <property type="entry name" value="DEXDc"/>
    <property type="match status" value="1"/>
</dbReference>
<comment type="similarity">
    <text evidence="6">Belongs to the DExH box helicase family.</text>
</comment>
<proteinExistence type="inferred from homology"/>
<dbReference type="Proteomes" id="UP001153365">
    <property type="component" value="Unassembled WGS sequence"/>
</dbReference>
<keyword evidence="5 7" id="KW-0694">RNA-binding</keyword>
<dbReference type="EMBL" id="CALTRL010006150">
    <property type="protein sequence ID" value="CAH7689891.1"/>
    <property type="molecule type" value="Genomic_DNA"/>
</dbReference>
<evidence type="ECO:0000256" key="4">
    <source>
        <dbReference type="ARBA" id="ARBA00022840"/>
    </source>
</evidence>
<dbReference type="Gene3D" id="3.30.160.20">
    <property type="match status" value="1"/>
</dbReference>
<dbReference type="SUPFAM" id="SSF52540">
    <property type="entry name" value="P-loop containing nucleoside triphosphate hydrolases"/>
    <property type="match status" value="1"/>
</dbReference>
<sequence length="1387" mass="154153">MVDNANWRSGPSYDLFARPNSSSNTNSTYLGNNAHYQSIDPIYRQAAGRGRPNRPHSSKPKAKSKNFPLIDPPMRTLQYIQNLWKGSGEPHPSWFENPKGVLNNYCQVSLQNSPVYRAEQATFPGISQPVFRVTVQPDLNLSILGVGDDPNKKVAERLSAISACIQLGLSDAFSNSKDTKVAHRLPDGKSLTLEQAKTFMEFYCKKFKFGKPTVTFDNLKRGNDNLKKSKVRESWFATLSVEGSRVGDGQAKSKKEASNEAYMSSVVYLAECDGALWTEFLNTAKDVIPAGAVPEVVFRLSNEMEFDLRKIVNSSRSSELYQRAKAMLESDRREGKDSLQAANDQNCISRRSNARTFSNENRLEKKSEELTNRLAEYQTETSSAVSALREQRASLPVTAHKSLVLSALATNPVTILMAATGSGKTTQVPQLILDEATMRGQGARCNIICTQPRRIAAISVAQRVANERKESLGQSVGYQVRFEAKPPAPDGSILFCTTGVFLRRLQSDMESADGSFLDPITHIVVDEVHERDIDTDLLLFCLRRVLNDRKAKGKKEIKVLLMSATVDPTLFESYFADPRNGKPAPVISVPGRSFPVEKHYLEKINGELQKLSLNPSRGGWVWREEKVQKYLKRELQEQLILDPQTGKICRDTDDLEMPYALISLVIAWVLSKSLDGHVLVFLPGWEEIKAVQNILTNTQDYPLLDLDFNDSSKFEVHILHSAIPVVDQQRVFSPPSPRIRRVILSTNIAETSVTIPDVVFVVDTGKIKEKRFDPERHLSSLVTAWVGTSNLNQRAGRAGRHRPGDYYGLLSSRRYEALQIHSTVEMKRTDLSNLVMHVKALNFPNMEAEDVLAQTIEPPESERVSAAMFHLQKIGALDRYKDLTALGRVLLQLPVEAQIGKLLLLGSFFQCLEPALNLAAILTNRDPFLSPPAAKAEADRIKSSWAPSGFRSDPLACLAAFTTWSSIQDGRDGYKSQRFATENFLSKTTLAQISQVKSHLLSALRRAGVLAVSGGGLEQESRYNIHTGIPAQLNKNSDSLPLLSALIAVAVAPNFAVRKSTRIFLTEKDRTCFINSSSVNSHKKEIAAGEDLPRQNERQLFAFGEKSLSLPRPGEKGQGQMTLRSTTKLDPFGYMILGARRLEPCSRGLMCDNWLPITGKEGALNDVMRLKDVLDASLLRVFDGLQAQIYAKRDPAAYLNRLLKEKMAQRNKNSTRSSFNRREEEEADDDCLPDIDEVEDELEDNKAIRFTTLTIEEIKDLEKLTEGVVSLLNQYAEEWLAADQSRGPSRPDSRTTNRYAGGRTVDYGNAPGGFNQSRPGSSLAQRAIAAAPGLSDKTGSKPNSTLNLPSASSMRAWQMPNSSRGSSYSSRSNNPSVNPSRSSENWR</sequence>
<dbReference type="GO" id="GO:0004386">
    <property type="term" value="F:helicase activity"/>
    <property type="evidence" value="ECO:0007669"/>
    <property type="project" value="UniProtKB-KW"/>
</dbReference>
<dbReference type="Gene3D" id="1.20.120.1080">
    <property type="match status" value="1"/>
</dbReference>
<evidence type="ECO:0000256" key="7">
    <source>
        <dbReference type="PROSITE-ProRule" id="PRU00266"/>
    </source>
</evidence>
<evidence type="ECO:0000256" key="3">
    <source>
        <dbReference type="ARBA" id="ARBA00022806"/>
    </source>
</evidence>
<dbReference type="PROSITE" id="PS51192">
    <property type="entry name" value="HELICASE_ATP_BIND_1"/>
    <property type="match status" value="1"/>
</dbReference>
<dbReference type="InterPro" id="IPR027417">
    <property type="entry name" value="P-loop_NTPase"/>
</dbReference>
<dbReference type="InterPro" id="IPR048333">
    <property type="entry name" value="HA2_WH"/>
</dbReference>
<feature type="compositionally biased region" description="Low complexity" evidence="8">
    <location>
        <begin position="1360"/>
        <end position="1387"/>
    </location>
</feature>
<gene>
    <name evidence="12" type="ORF">PPACK8108_LOCUS25063</name>
</gene>
<dbReference type="CDD" id="cd00048">
    <property type="entry name" value="DSRM_SF"/>
    <property type="match status" value="1"/>
</dbReference>
<evidence type="ECO:0000256" key="8">
    <source>
        <dbReference type="SAM" id="MobiDB-lite"/>
    </source>
</evidence>
<protein>
    <submittedName>
        <fullName evidence="12">P-loop containing nucleoside triphosphate hydrolase protein</fullName>
    </submittedName>
</protein>
<dbReference type="InterPro" id="IPR011545">
    <property type="entry name" value="DEAD/DEAH_box_helicase_dom"/>
</dbReference>
<feature type="region of interest" description="Disordered" evidence="8">
    <location>
        <begin position="1282"/>
        <end position="1387"/>
    </location>
</feature>
<dbReference type="GO" id="GO:0005524">
    <property type="term" value="F:ATP binding"/>
    <property type="evidence" value="ECO:0007669"/>
    <property type="project" value="UniProtKB-KW"/>
</dbReference>
<dbReference type="PANTHER" id="PTHR18934:SF203">
    <property type="entry name" value="ATP-DEPENDENT RNA HELICASE A"/>
    <property type="match status" value="1"/>
</dbReference>
<evidence type="ECO:0000259" key="11">
    <source>
        <dbReference type="PROSITE" id="PS51194"/>
    </source>
</evidence>
<dbReference type="Pfam" id="PF00270">
    <property type="entry name" value="DEAD"/>
    <property type="match status" value="1"/>
</dbReference>
<dbReference type="Pfam" id="PF04408">
    <property type="entry name" value="WHD_HA2"/>
    <property type="match status" value="1"/>
</dbReference>
<feature type="domain" description="DRBM" evidence="9">
    <location>
        <begin position="97"/>
        <end position="169"/>
    </location>
</feature>
<organism evidence="12 13">
    <name type="scientific">Phakopsora pachyrhizi</name>
    <name type="common">Asian soybean rust disease fungus</name>
    <dbReference type="NCBI Taxonomy" id="170000"/>
    <lineage>
        <taxon>Eukaryota</taxon>
        <taxon>Fungi</taxon>
        <taxon>Dikarya</taxon>
        <taxon>Basidiomycota</taxon>
        <taxon>Pucciniomycotina</taxon>
        <taxon>Pucciniomycetes</taxon>
        <taxon>Pucciniales</taxon>
        <taxon>Phakopsoraceae</taxon>
        <taxon>Phakopsora</taxon>
    </lineage>
</organism>
<dbReference type="InterPro" id="IPR001650">
    <property type="entry name" value="Helicase_C-like"/>
</dbReference>
<dbReference type="PROSITE" id="PS50137">
    <property type="entry name" value="DS_RBD"/>
    <property type="match status" value="1"/>
</dbReference>
<dbReference type="InterPro" id="IPR014720">
    <property type="entry name" value="dsRBD_dom"/>
</dbReference>
<dbReference type="InterPro" id="IPR007502">
    <property type="entry name" value="Helicase-assoc_dom"/>
</dbReference>
<evidence type="ECO:0000259" key="10">
    <source>
        <dbReference type="PROSITE" id="PS51192"/>
    </source>
</evidence>
<dbReference type="InterPro" id="IPR014001">
    <property type="entry name" value="Helicase_ATP-bd"/>
</dbReference>
<feature type="compositionally biased region" description="Basic residues" evidence="8">
    <location>
        <begin position="51"/>
        <end position="64"/>
    </location>
</feature>
<reference evidence="12" key="1">
    <citation type="submission" date="2022-06" db="EMBL/GenBank/DDBJ databases">
        <authorList>
            <consortium name="SYNGENTA / RWTH Aachen University"/>
        </authorList>
    </citation>
    <scope>NUCLEOTIDE SEQUENCE</scope>
</reference>
<keyword evidence="2 12" id="KW-0378">Hydrolase</keyword>
<dbReference type="CDD" id="cd17917">
    <property type="entry name" value="DEXHc_RHA-like"/>
    <property type="match status" value="1"/>
</dbReference>
<dbReference type="GO" id="GO:0003723">
    <property type="term" value="F:RNA binding"/>
    <property type="evidence" value="ECO:0007669"/>
    <property type="project" value="UniProtKB-UniRule"/>
</dbReference>
<dbReference type="SMART" id="SM00358">
    <property type="entry name" value="DSRM"/>
    <property type="match status" value="2"/>
</dbReference>
<evidence type="ECO:0000259" key="9">
    <source>
        <dbReference type="PROSITE" id="PS50137"/>
    </source>
</evidence>
<dbReference type="SUPFAM" id="SSF54768">
    <property type="entry name" value="dsRNA-binding domain-like"/>
    <property type="match status" value="1"/>
</dbReference>
<dbReference type="FunFam" id="3.40.50.300:FF:001714">
    <property type="entry name" value="ATP-dependent DEAD/H RNA helicase, putative"/>
    <property type="match status" value="1"/>
</dbReference>
<evidence type="ECO:0000256" key="1">
    <source>
        <dbReference type="ARBA" id="ARBA00022741"/>
    </source>
</evidence>
<feature type="region of interest" description="Disordered" evidence="8">
    <location>
        <begin position="46"/>
        <end position="68"/>
    </location>
</feature>
<feature type="compositionally biased region" description="Polar residues" evidence="8">
    <location>
        <begin position="1340"/>
        <end position="1355"/>
    </location>
</feature>
<dbReference type="Gene3D" id="3.40.50.300">
    <property type="entry name" value="P-loop containing nucleotide triphosphate hydrolases"/>
    <property type="match status" value="2"/>
</dbReference>
<dbReference type="Pfam" id="PF00271">
    <property type="entry name" value="Helicase_C"/>
    <property type="match status" value="1"/>
</dbReference>
<dbReference type="Pfam" id="PF00035">
    <property type="entry name" value="dsrm"/>
    <property type="match status" value="1"/>
</dbReference>
<dbReference type="SMART" id="SM00847">
    <property type="entry name" value="HA2"/>
    <property type="match status" value="1"/>
</dbReference>
<dbReference type="CDD" id="cd18791">
    <property type="entry name" value="SF2_C_RHA"/>
    <property type="match status" value="1"/>
</dbReference>
<name>A0AAV0BR71_PHAPC</name>
<accession>A0AAV0BR71</accession>
<dbReference type="PANTHER" id="PTHR18934">
    <property type="entry name" value="ATP-DEPENDENT RNA HELICASE"/>
    <property type="match status" value="1"/>
</dbReference>
<keyword evidence="1" id="KW-0547">Nucleotide-binding</keyword>
<dbReference type="Pfam" id="PF21010">
    <property type="entry name" value="HA2_C"/>
    <property type="match status" value="1"/>
</dbReference>
<keyword evidence="4" id="KW-0067">ATP-binding</keyword>
<dbReference type="PROSITE" id="PS51194">
    <property type="entry name" value="HELICASE_CTER"/>
    <property type="match status" value="1"/>
</dbReference>
<feature type="region of interest" description="Disordered" evidence="8">
    <location>
        <begin position="1209"/>
        <end position="1232"/>
    </location>
</feature>
<feature type="domain" description="Helicase ATP-binding" evidence="10">
    <location>
        <begin position="405"/>
        <end position="584"/>
    </location>
</feature>
<dbReference type="GO" id="GO:0016787">
    <property type="term" value="F:hydrolase activity"/>
    <property type="evidence" value="ECO:0007669"/>
    <property type="project" value="UniProtKB-KW"/>
</dbReference>
<evidence type="ECO:0000256" key="2">
    <source>
        <dbReference type="ARBA" id="ARBA00022801"/>
    </source>
</evidence>
<dbReference type="FunFam" id="3.40.50.300:FF:000526">
    <property type="entry name" value="DExH-box ATP-dependent RNA helicase DExH3"/>
    <property type="match status" value="1"/>
</dbReference>
<comment type="caution">
    <text evidence="12">The sequence shown here is derived from an EMBL/GenBank/DDBJ whole genome shotgun (WGS) entry which is preliminary data.</text>
</comment>